<dbReference type="PANTHER" id="PTHR36834">
    <property type="entry name" value="MEMBRANE PROTEIN-RELATED"/>
    <property type="match status" value="1"/>
</dbReference>
<evidence type="ECO:0000313" key="3">
    <source>
        <dbReference type="EMBL" id="TYS69573.1"/>
    </source>
</evidence>
<dbReference type="OrthoDB" id="4822551at2"/>
<organism evidence="3 4">
    <name type="scientific">Sutcliffiella horikoshii</name>
    <dbReference type="NCBI Taxonomy" id="79883"/>
    <lineage>
        <taxon>Bacteria</taxon>
        <taxon>Bacillati</taxon>
        <taxon>Bacillota</taxon>
        <taxon>Bacilli</taxon>
        <taxon>Bacillales</taxon>
        <taxon>Bacillaceae</taxon>
        <taxon>Sutcliffiella</taxon>
    </lineage>
</organism>
<reference evidence="3 4" key="1">
    <citation type="submission" date="2019-08" db="EMBL/GenBank/DDBJ databases">
        <title>Bacillus genomes from the desert of Cuatro Cienegas, Coahuila.</title>
        <authorList>
            <person name="Olmedo-Alvarez G."/>
        </authorList>
    </citation>
    <scope>NUCLEOTIDE SEQUENCE [LARGE SCALE GENOMIC DNA]</scope>
    <source>
        <strain evidence="3 4">CH28_1T</strain>
    </source>
</reference>
<feature type="transmembrane region" description="Helical" evidence="1">
    <location>
        <begin position="168"/>
        <end position="185"/>
    </location>
</feature>
<sequence>MKKILIPFLTSTVIFILFIPLTRTLTTYLHPVVLVVLFFCLFVVILAIFLFLTSQQVTIGRGFSLVAFGLYTLSLLVLLFMRPSEPAYDNTNLVPMKTISIYLSGNADWFVSFYNLAANVGLFVPFGVLLAFWTRRFLIRTFLPFALISCIEITQLLTNRGSLDVDDLILNVFGFYIGYALVPIVKKIVKVK</sequence>
<keyword evidence="1" id="KW-1133">Transmembrane helix</keyword>
<feature type="transmembrane region" description="Helical" evidence="1">
    <location>
        <begin position="137"/>
        <end position="156"/>
    </location>
</feature>
<dbReference type="EMBL" id="VTEV01000002">
    <property type="protein sequence ID" value="TYS69573.1"/>
    <property type="molecule type" value="Genomic_DNA"/>
</dbReference>
<protein>
    <submittedName>
        <fullName evidence="3">VanZ family protein</fullName>
    </submittedName>
</protein>
<feature type="transmembrane region" description="Helical" evidence="1">
    <location>
        <begin position="113"/>
        <end position="132"/>
    </location>
</feature>
<dbReference type="RefSeq" id="WP_148987151.1">
    <property type="nucleotide sequence ID" value="NZ_VTEV01000002.1"/>
</dbReference>
<dbReference type="Pfam" id="PF04892">
    <property type="entry name" value="VanZ"/>
    <property type="match status" value="1"/>
</dbReference>
<feature type="transmembrane region" description="Helical" evidence="1">
    <location>
        <begin position="28"/>
        <end position="51"/>
    </location>
</feature>
<dbReference type="STRING" id="79883.GCA_001636495_00765"/>
<evidence type="ECO:0000313" key="4">
    <source>
        <dbReference type="Proteomes" id="UP000322524"/>
    </source>
</evidence>
<accession>A0A5D4T1U0</accession>
<dbReference type="InterPro" id="IPR006976">
    <property type="entry name" value="VanZ-like"/>
</dbReference>
<dbReference type="PANTHER" id="PTHR36834:SF1">
    <property type="entry name" value="INTEGRAL MEMBRANE PROTEIN"/>
    <property type="match status" value="1"/>
</dbReference>
<comment type="caution">
    <text evidence="3">The sequence shown here is derived from an EMBL/GenBank/DDBJ whole genome shotgun (WGS) entry which is preliminary data.</text>
</comment>
<keyword evidence="1" id="KW-0812">Transmembrane</keyword>
<name>A0A5D4T1U0_9BACI</name>
<evidence type="ECO:0000256" key="1">
    <source>
        <dbReference type="SAM" id="Phobius"/>
    </source>
</evidence>
<feature type="transmembrane region" description="Helical" evidence="1">
    <location>
        <begin position="5"/>
        <end position="22"/>
    </location>
</feature>
<evidence type="ECO:0000259" key="2">
    <source>
        <dbReference type="Pfam" id="PF04892"/>
    </source>
</evidence>
<dbReference type="AlphaFoldDB" id="A0A5D4T1U0"/>
<proteinExistence type="predicted"/>
<feature type="domain" description="VanZ-like" evidence="2">
    <location>
        <begin position="68"/>
        <end position="185"/>
    </location>
</feature>
<keyword evidence="1" id="KW-0472">Membrane</keyword>
<gene>
    <name evidence="3" type="ORF">FZC76_04875</name>
</gene>
<dbReference type="InterPro" id="IPR053150">
    <property type="entry name" value="Teicoplanin_resist-assoc"/>
</dbReference>
<dbReference type="Proteomes" id="UP000322524">
    <property type="component" value="Unassembled WGS sequence"/>
</dbReference>
<feature type="transmembrane region" description="Helical" evidence="1">
    <location>
        <begin position="63"/>
        <end position="81"/>
    </location>
</feature>